<name>A0ABQ8HUF7_9ROSI</name>
<dbReference type="PANTHER" id="PTHR34193:SF1">
    <property type="entry name" value="EXPRESSED PROTEIN"/>
    <property type="match status" value="1"/>
</dbReference>
<proteinExistence type="predicted"/>
<reference evidence="2 3" key="1">
    <citation type="submission" date="2021-02" db="EMBL/GenBank/DDBJ databases">
        <title>Plant Genome Project.</title>
        <authorList>
            <person name="Zhang R.-G."/>
        </authorList>
    </citation>
    <scope>NUCLEOTIDE SEQUENCE [LARGE SCALE GENOMIC DNA]</scope>
    <source>
        <tissue evidence="2">Leaves</tissue>
    </source>
</reference>
<gene>
    <name evidence="2" type="ORF">JRO89_XS07G0201600</name>
</gene>
<feature type="region of interest" description="Disordered" evidence="1">
    <location>
        <begin position="171"/>
        <end position="198"/>
    </location>
</feature>
<protein>
    <submittedName>
        <fullName evidence="2">Uncharacterized protein</fullName>
    </submittedName>
</protein>
<evidence type="ECO:0000313" key="2">
    <source>
        <dbReference type="EMBL" id="KAH7567967.1"/>
    </source>
</evidence>
<dbReference type="PANTHER" id="PTHR34193">
    <property type="entry name" value="OS11G0199801 PROTEIN"/>
    <property type="match status" value="1"/>
</dbReference>
<dbReference type="EMBL" id="JAFEMO010000007">
    <property type="protein sequence ID" value="KAH7567967.1"/>
    <property type="molecule type" value="Genomic_DNA"/>
</dbReference>
<feature type="compositionally biased region" description="Polar residues" evidence="1">
    <location>
        <begin position="56"/>
        <end position="78"/>
    </location>
</feature>
<feature type="compositionally biased region" description="Basic and acidic residues" evidence="1">
    <location>
        <begin position="118"/>
        <end position="129"/>
    </location>
</feature>
<accession>A0ABQ8HUF7</accession>
<keyword evidence="3" id="KW-1185">Reference proteome</keyword>
<evidence type="ECO:0000313" key="3">
    <source>
        <dbReference type="Proteomes" id="UP000827721"/>
    </source>
</evidence>
<sequence>MLDPGANHVFLSDHIGRINGSYDGYRSWKSLGTERKVVVLDGDDDSEVCSPPLWRTSPTASPQHQKNHYRSLSPSSRTQAIARGQRELMEMVSRMPESCYELSMKDLVEQPIIEMKQESFREEKSDKNKNEKKKKKNKKDVQMLKRSGSLDNERFLLKMVFPVYMGSKKNSKKRIDSLSNSNTSKITPKSTVCDGSDKEWWKKTQTNGSSRGVVVAGLSCAPRKAKSWNKNGLC</sequence>
<dbReference type="Proteomes" id="UP000827721">
    <property type="component" value="Unassembled WGS sequence"/>
</dbReference>
<evidence type="ECO:0000256" key="1">
    <source>
        <dbReference type="SAM" id="MobiDB-lite"/>
    </source>
</evidence>
<comment type="caution">
    <text evidence="2">The sequence shown here is derived from an EMBL/GenBank/DDBJ whole genome shotgun (WGS) entry which is preliminary data.</text>
</comment>
<feature type="compositionally biased region" description="Polar residues" evidence="1">
    <location>
        <begin position="177"/>
        <end position="190"/>
    </location>
</feature>
<feature type="region of interest" description="Disordered" evidence="1">
    <location>
        <begin position="118"/>
        <end position="143"/>
    </location>
</feature>
<organism evidence="2 3">
    <name type="scientific">Xanthoceras sorbifolium</name>
    <dbReference type="NCBI Taxonomy" id="99658"/>
    <lineage>
        <taxon>Eukaryota</taxon>
        <taxon>Viridiplantae</taxon>
        <taxon>Streptophyta</taxon>
        <taxon>Embryophyta</taxon>
        <taxon>Tracheophyta</taxon>
        <taxon>Spermatophyta</taxon>
        <taxon>Magnoliopsida</taxon>
        <taxon>eudicotyledons</taxon>
        <taxon>Gunneridae</taxon>
        <taxon>Pentapetalae</taxon>
        <taxon>rosids</taxon>
        <taxon>malvids</taxon>
        <taxon>Sapindales</taxon>
        <taxon>Sapindaceae</taxon>
        <taxon>Xanthoceroideae</taxon>
        <taxon>Xanthoceras</taxon>
    </lineage>
</organism>
<feature type="region of interest" description="Disordered" evidence="1">
    <location>
        <begin position="50"/>
        <end position="78"/>
    </location>
</feature>